<dbReference type="STRING" id="1047168.A0A0F4GFZ8"/>
<dbReference type="OrthoDB" id="5591786at2759"/>
<organism evidence="2 3">
    <name type="scientific">Zymoseptoria brevis</name>
    <dbReference type="NCBI Taxonomy" id="1047168"/>
    <lineage>
        <taxon>Eukaryota</taxon>
        <taxon>Fungi</taxon>
        <taxon>Dikarya</taxon>
        <taxon>Ascomycota</taxon>
        <taxon>Pezizomycotina</taxon>
        <taxon>Dothideomycetes</taxon>
        <taxon>Dothideomycetidae</taxon>
        <taxon>Mycosphaerellales</taxon>
        <taxon>Mycosphaerellaceae</taxon>
        <taxon>Zymoseptoria</taxon>
    </lineage>
</organism>
<protein>
    <submittedName>
        <fullName evidence="2">Uncharacterized protein</fullName>
    </submittedName>
</protein>
<feature type="compositionally biased region" description="Acidic residues" evidence="1">
    <location>
        <begin position="356"/>
        <end position="374"/>
    </location>
</feature>
<dbReference type="EMBL" id="LAFY01000632">
    <property type="protein sequence ID" value="KJX96371.1"/>
    <property type="molecule type" value="Genomic_DNA"/>
</dbReference>
<accession>A0A0F4GFZ8</accession>
<feature type="compositionally biased region" description="Basic and acidic residues" evidence="1">
    <location>
        <begin position="21"/>
        <end position="34"/>
    </location>
</feature>
<feature type="region of interest" description="Disordered" evidence="1">
    <location>
        <begin position="1"/>
        <end position="34"/>
    </location>
</feature>
<sequence>MKRSFEELSVEILGAQTPSDRWGKRGRASDPEERPPIATWRCNLTALSQLHNLYFVASKEKIYVYEPQFPAQRLPPLPSLIVHCPPSRPGLPGCIDPRQPRCINYLVVQLLGNEEILAVTRDDGDVDAFLVKHVLSAIGRQVESQSSIRLLVDMKPFFQRNVGESAWGLAVHSEARIIAVSANTHAVTIFKFGLVDHQSGDGTPGFEGRESDVTHRVLNGNTNIPYVAFCNTGDDPEGRWLLTTDISGHCCCIDIHTMQRSPRFSFGPVRDIHHQFDRVNAGWLVMFLDRRSFVREATAEAALGRELDGISPDKADGRDLWDISATVSLVSNRAAKFALRPRAYSPSGNEGSPQDEHDEEASLSESTTELDDADTSVSGDVSMVEDEDVDHDDFDSDSGDSQFYTGYEEDETDEEEAILPSFPPFGPVNDTLQALRSNGESPFGKTSCPILHTSFRSAYLLQPSQDKGCSISPPTVTFRDILRQVVPHDHSMLNAFERLNMTAYIPSLGVVILASQKGRAIVLTLTKAKKSSKYPEHLRHSAYHTKTDYAMRIEHILPFAEQEKRGQRPFMPLLGIAAGPMQGTEDLPVERKRWRFMMYYCDHSVLSYEIRRPDRRNSSAAFETVVV</sequence>
<keyword evidence="3" id="KW-1185">Reference proteome</keyword>
<name>A0A0F4GFZ8_9PEZI</name>
<dbReference type="Proteomes" id="UP000033647">
    <property type="component" value="Unassembled WGS sequence"/>
</dbReference>
<dbReference type="InterPro" id="IPR014839">
    <property type="entry name" value="Crt10"/>
</dbReference>
<gene>
    <name evidence="2" type="ORF">TI39_contig640g00010</name>
</gene>
<feature type="compositionally biased region" description="Acidic residues" evidence="1">
    <location>
        <begin position="383"/>
        <end position="398"/>
    </location>
</feature>
<dbReference type="Pfam" id="PF08728">
    <property type="entry name" value="CRT10"/>
    <property type="match status" value="1"/>
</dbReference>
<evidence type="ECO:0000313" key="2">
    <source>
        <dbReference type="EMBL" id="KJX96371.1"/>
    </source>
</evidence>
<comment type="caution">
    <text evidence="2">The sequence shown here is derived from an EMBL/GenBank/DDBJ whole genome shotgun (WGS) entry which is preliminary data.</text>
</comment>
<dbReference type="AlphaFoldDB" id="A0A0F4GFZ8"/>
<feature type="region of interest" description="Disordered" evidence="1">
    <location>
        <begin position="341"/>
        <end position="415"/>
    </location>
</feature>
<evidence type="ECO:0000313" key="3">
    <source>
        <dbReference type="Proteomes" id="UP000033647"/>
    </source>
</evidence>
<reference evidence="2 3" key="1">
    <citation type="submission" date="2015-03" db="EMBL/GenBank/DDBJ databases">
        <title>RNA-seq based gene annotation and comparative genomics of four Zymoseptoria species reveal species-specific pathogenicity related genes and transposable element activity.</title>
        <authorList>
            <person name="Grandaubert J."/>
            <person name="Bhattacharyya A."/>
            <person name="Stukenbrock E.H."/>
        </authorList>
    </citation>
    <scope>NUCLEOTIDE SEQUENCE [LARGE SCALE GENOMIC DNA]</scope>
    <source>
        <strain evidence="2 3">Zb18110</strain>
    </source>
</reference>
<evidence type="ECO:0000256" key="1">
    <source>
        <dbReference type="SAM" id="MobiDB-lite"/>
    </source>
</evidence>
<proteinExistence type="predicted"/>